<evidence type="ECO:0000256" key="1">
    <source>
        <dbReference type="ARBA" id="ARBA00009756"/>
    </source>
</evidence>
<protein>
    <recommendedName>
        <fullName evidence="5">SH2 domain-containing protein</fullName>
    </recommendedName>
</protein>
<name>A0A6B0S5Z1_9CETA</name>
<dbReference type="Gene3D" id="3.30.505.10">
    <property type="entry name" value="SH2 domain"/>
    <property type="match status" value="1"/>
</dbReference>
<evidence type="ECO:0000313" key="7">
    <source>
        <dbReference type="Proteomes" id="UP000322234"/>
    </source>
</evidence>
<evidence type="ECO:0000256" key="3">
    <source>
        <dbReference type="ARBA" id="ARBA00022999"/>
    </source>
</evidence>
<evidence type="ECO:0000256" key="2">
    <source>
        <dbReference type="ARBA" id="ARBA00022443"/>
    </source>
</evidence>
<proteinExistence type="inferred from homology"/>
<dbReference type="PRINTS" id="PR00401">
    <property type="entry name" value="SH2DOMAIN"/>
</dbReference>
<sequence length="266" mass="28734">MSSARFDSSDRSAWYMGPVSRQEAQTRLQGQRHGVFLVRDSSTCPGDYVLSVSENSRVSHYIINSLPNRRFKIGDQEFDHLPALLEFYKIHYLDTTTLIEPAPRCAGGAGGGPGALRAVSRPWVAVDEAGLLAGVRALGPRAERTPLGRCEEASDHADSRGRQRFLTEATPAAFSDTLVLSSFPQLSGSSSNEALEVLHQAARHRGVLTAVQHVIDIRKICVLPNDCALEGGVAECPEARENVGVFSAGTAALPGTQSREMTCRSM</sequence>
<accession>A0A6B0S5Z1</accession>
<evidence type="ECO:0000256" key="4">
    <source>
        <dbReference type="PROSITE-ProRule" id="PRU00191"/>
    </source>
</evidence>
<dbReference type="PANTHER" id="PTHR19969:SF5">
    <property type="entry name" value="CRK-LIKE PROTEIN"/>
    <property type="match status" value="1"/>
</dbReference>
<dbReference type="Pfam" id="PF00017">
    <property type="entry name" value="SH2"/>
    <property type="match status" value="1"/>
</dbReference>
<gene>
    <name evidence="6" type="ORF">E5288_WYG019089</name>
</gene>
<dbReference type="GO" id="GO:0030971">
    <property type="term" value="F:receptor tyrosine kinase binding"/>
    <property type="evidence" value="ECO:0007669"/>
    <property type="project" value="TreeGrafter"/>
</dbReference>
<dbReference type="PROSITE" id="PS50001">
    <property type="entry name" value="SH2"/>
    <property type="match status" value="1"/>
</dbReference>
<dbReference type="InterPro" id="IPR000980">
    <property type="entry name" value="SH2"/>
</dbReference>
<dbReference type="SUPFAM" id="SSF55550">
    <property type="entry name" value="SH2 domain"/>
    <property type="match status" value="1"/>
</dbReference>
<reference evidence="6" key="1">
    <citation type="submission" date="2019-10" db="EMBL/GenBank/DDBJ databases">
        <title>The sequence and de novo assembly of the wild yak genome.</title>
        <authorList>
            <person name="Liu Y."/>
        </authorList>
    </citation>
    <scope>NUCLEOTIDE SEQUENCE [LARGE SCALE GENOMIC DNA]</scope>
    <source>
        <strain evidence="6">WY2019</strain>
    </source>
</reference>
<dbReference type="SMART" id="SM00252">
    <property type="entry name" value="SH2"/>
    <property type="match status" value="1"/>
</dbReference>
<dbReference type="FunFam" id="3.30.505.10:FF:000026">
    <property type="entry name" value="adapter molecule crk isoform X1"/>
    <property type="match status" value="1"/>
</dbReference>
<dbReference type="Proteomes" id="UP000322234">
    <property type="component" value="Unassembled WGS sequence"/>
</dbReference>
<dbReference type="PANTHER" id="PTHR19969">
    <property type="entry name" value="SH2-SH3 ADAPTOR PROTEIN-RELATED"/>
    <property type="match status" value="1"/>
</dbReference>
<dbReference type="InterPro" id="IPR051184">
    <property type="entry name" value="Tyrosine-phos_adapter"/>
</dbReference>
<dbReference type="AlphaFoldDB" id="A0A6B0S5Z1"/>
<evidence type="ECO:0000259" key="5">
    <source>
        <dbReference type="PROSITE" id="PS50001"/>
    </source>
</evidence>
<comment type="caution">
    <text evidence="6">The sequence shown here is derived from an EMBL/GenBank/DDBJ whole genome shotgun (WGS) entry which is preliminary data.</text>
</comment>
<dbReference type="EMBL" id="VBQZ03000198">
    <property type="protein sequence ID" value="MXQ97620.1"/>
    <property type="molecule type" value="Genomic_DNA"/>
</dbReference>
<keyword evidence="7" id="KW-1185">Reference proteome</keyword>
<dbReference type="GO" id="GO:0070374">
    <property type="term" value="P:positive regulation of ERK1 and ERK2 cascade"/>
    <property type="evidence" value="ECO:0007669"/>
    <property type="project" value="TreeGrafter"/>
</dbReference>
<dbReference type="GO" id="GO:0016477">
    <property type="term" value="P:cell migration"/>
    <property type="evidence" value="ECO:0007669"/>
    <property type="project" value="TreeGrafter"/>
</dbReference>
<keyword evidence="2" id="KW-0728">SH3 domain</keyword>
<organism evidence="6 7">
    <name type="scientific">Bos mutus</name>
    <name type="common">wild yak</name>
    <dbReference type="NCBI Taxonomy" id="72004"/>
    <lineage>
        <taxon>Eukaryota</taxon>
        <taxon>Metazoa</taxon>
        <taxon>Chordata</taxon>
        <taxon>Craniata</taxon>
        <taxon>Vertebrata</taxon>
        <taxon>Euteleostomi</taxon>
        <taxon>Mammalia</taxon>
        <taxon>Eutheria</taxon>
        <taxon>Laurasiatheria</taxon>
        <taxon>Artiodactyla</taxon>
        <taxon>Ruminantia</taxon>
        <taxon>Pecora</taxon>
        <taxon>Bovidae</taxon>
        <taxon>Bovinae</taxon>
        <taxon>Bos</taxon>
    </lineage>
</organism>
<dbReference type="InterPro" id="IPR036860">
    <property type="entry name" value="SH2_dom_sf"/>
</dbReference>
<dbReference type="GO" id="GO:0035591">
    <property type="term" value="F:signaling adaptor activity"/>
    <property type="evidence" value="ECO:0007669"/>
    <property type="project" value="TreeGrafter"/>
</dbReference>
<keyword evidence="3 4" id="KW-0727">SH2 domain</keyword>
<feature type="domain" description="SH2" evidence="5">
    <location>
        <begin position="14"/>
        <end position="102"/>
    </location>
</feature>
<dbReference type="CDD" id="cd09926">
    <property type="entry name" value="SH2_CRK_like"/>
    <property type="match status" value="1"/>
</dbReference>
<dbReference type="GO" id="GO:0005737">
    <property type="term" value="C:cytoplasm"/>
    <property type="evidence" value="ECO:0007669"/>
    <property type="project" value="TreeGrafter"/>
</dbReference>
<dbReference type="GO" id="GO:0007167">
    <property type="term" value="P:enzyme-linked receptor protein signaling pathway"/>
    <property type="evidence" value="ECO:0007669"/>
    <property type="project" value="TreeGrafter"/>
</dbReference>
<evidence type="ECO:0000313" key="6">
    <source>
        <dbReference type="EMBL" id="MXQ97620.1"/>
    </source>
</evidence>
<comment type="similarity">
    <text evidence="1">Belongs to the CRK family.</text>
</comment>